<proteinExistence type="predicted"/>
<dbReference type="Proteomes" id="UP000664044">
    <property type="component" value="Unassembled WGS sequence"/>
</dbReference>
<comment type="caution">
    <text evidence="1">The sequence shown here is derived from an EMBL/GenBank/DDBJ whole genome shotgun (WGS) entry which is preliminary data.</text>
</comment>
<reference evidence="1 2" key="1">
    <citation type="submission" date="2021-03" db="EMBL/GenBank/DDBJ databases">
        <title>Muricauda lutimaris sp. nov. and Muricauda ruestringensis sp. nov, two marine members of the Flavobacteriaceae isolated from deep sea sediments of Western Pacific.</title>
        <authorList>
            <person name="Zhao S."/>
            <person name="Liu R."/>
        </authorList>
    </citation>
    <scope>NUCLEOTIDE SEQUENCE [LARGE SCALE GENOMIC DNA]</scope>
    <source>
        <strain evidence="1 2">BC31-1-A7</strain>
    </source>
</reference>
<gene>
    <name evidence="1" type="ORF">J0656_14685</name>
</gene>
<name>A0ABS3G8N2_9FLAO</name>
<evidence type="ECO:0000313" key="1">
    <source>
        <dbReference type="EMBL" id="MBO0355268.1"/>
    </source>
</evidence>
<protein>
    <submittedName>
        <fullName evidence="1">Uncharacterized protein</fullName>
    </submittedName>
</protein>
<sequence>MKNNIIIIIILIPLLLFAACSNGQENNDPLSSLESLCIESAMETELTEGVPAIVKVVEEGQPFFNGNKKYYEVDIETNIPELFELYKEKIIRVFPTRKMNSDVGEEVFIKGKIFSCLSGNHGLLTNDFKGFTLISD</sequence>
<organism evidence="1 2">
    <name type="scientific">Flagellimonas aurea</name>
    <dbReference type="NCBI Taxonomy" id="2915619"/>
    <lineage>
        <taxon>Bacteria</taxon>
        <taxon>Pseudomonadati</taxon>
        <taxon>Bacteroidota</taxon>
        <taxon>Flavobacteriia</taxon>
        <taxon>Flavobacteriales</taxon>
        <taxon>Flavobacteriaceae</taxon>
        <taxon>Flagellimonas</taxon>
    </lineage>
</organism>
<dbReference type="PROSITE" id="PS51257">
    <property type="entry name" value="PROKAR_LIPOPROTEIN"/>
    <property type="match status" value="1"/>
</dbReference>
<keyword evidence="2" id="KW-1185">Reference proteome</keyword>
<dbReference type="EMBL" id="JAFLNL010000008">
    <property type="protein sequence ID" value="MBO0355268.1"/>
    <property type="molecule type" value="Genomic_DNA"/>
</dbReference>
<evidence type="ECO:0000313" key="2">
    <source>
        <dbReference type="Proteomes" id="UP000664044"/>
    </source>
</evidence>
<dbReference type="RefSeq" id="WP_207035199.1">
    <property type="nucleotide sequence ID" value="NZ_JAFLNL010000008.1"/>
</dbReference>
<accession>A0ABS3G8N2</accession>